<evidence type="ECO:0000256" key="4">
    <source>
        <dbReference type="ARBA" id="ARBA00021148"/>
    </source>
</evidence>
<sequence length="151" mass="17190">MKNMNNVASRIKIIKEILLKKRIHNQKELQEELKRLGIKVTQATIARDFKKLNVLKIRKNGESFYALGNQKEQNSQENLRVAFKNFARGIDFEENLVLVFTSPGNASGLASLVDTMKIEGIVGTVAGDDTILIVTRKEYTEKIVEFLKRLL</sequence>
<keyword evidence="5 9" id="KW-0963">Cytoplasm</keyword>
<keyword evidence="7 9" id="KW-0238">DNA-binding</keyword>
<comment type="subcellular location">
    <subcellularLocation>
        <location evidence="1 9">Cytoplasm</location>
    </subcellularLocation>
</comment>
<dbReference type="AlphaFoldDB" id="A0A2J6X6C5"/>
<keyword evidence="9" id="KW-0678">Repressor</keyword>
<dbReference type="GO" id="GO:0006526">
    <property type="term" value="P:L-arginine biosynthetic process"/>
    <property type="evidence" value="ECO:0007669"/>
    <property type="project" value="UniProtKB-UniPathway"/>
</dbReference>
<dbReference type="SUPFAM" id="SSF55252">
    <property type="entry name" value="C-terminal domain of arginine repressor"/>
    <property type="match status" value="1"/>
</dbReference>
<evidence type="ECO:0000313" key="13">
    <source>
        <dbReference type="Proteomes" id="UP000236910"/>
    </source>
</evidence>
<comment type="pathway">
    <text evidence="2 9">Amino-acid biosynthesis; L-arginine biosynthesis [regulation].</text>
</comment>
<reference evidence="12 13" key="1">
    <citation type="submission" date="2018-01" db="EMBL/GenBank/DDBJ databases">
        <title>Metagenomic assembled genomes from two thermal pools in the Uzon Caldera, Kamchatka, Russia.</title>
        <authorList>
            <person name="Wilkins L."/>
            <person name="Ettinger C."/>
        </authorList>
    </citation>
    <scope>NUCLEOTIDE SEQUENCE [LARGE SCALE GENOMIC DNA]</scope>
    <source>
        <strain evidence="12">ARK-10</strain>
    </source>
</reference>
<dbReference type="InterPro" id="IPR020899">
    <property type="entry name" value="Arg_repress_C"/>
</dbReference>
<proteinExistence type="inferred from homology"/>
<comment type="similarity">
    <text evidence="3 9">Belongs to the ArgR family.</text>
</comment>
<evidence type="ECO:0000313" key="12">
    <source>
        <dbReference type="EMBL" id="PMP82311.1"/>
    </source>
</evidence>
<evidence type="ECO:0000256" key="7">
    <source>
        <dbReference type="ARBA" id="ARBA00023125"/>
    </source>
</evidence>
<dbReference type="UniPathway" id="UPA00068"/>
<dbReference type="Pfam" id="PF02863">
    <property type="entry name" value="Arg_repressor_C"/>
    <property type="match status" value="1"/>
</dbReference>
<dbReference type="GO" id="GO:1900079">
    <property type="term" value="P:regulation of arginine biosynthetic process"/>
    <property type="evidence" value="ECO:0007669"/>
    <property type="project" value="UniProtKB-UniRule"/>
</dbReference>
<evidence type="ECO:0000256" key="3">
    <source>
        <dbReference type="ARBA" id="ARBA00008316"/>
    </source>
</evidence>
<dbReference type="InterPro" id="IPR036251">
    <property type="entry name" value="Arg_repress_C_sf"/>
</dbReference>
<evidence type="ECO:0000256" key="8">
    <source>
        <dbReference type="ARBA" id="ARBA00023163"/>
    </source>
</evidence>
<organism evidence="12 13">
    <name type="scientific">Caldisericum exile</name>
    <dbReference type="NCBI Taxonomy" id="693075"/>
    <lineage>
        <taxon>Bacteria</taxon>
        <taxon>Pseudomonadati</taxon>
        <taxon>Caldisericota/Cryosericota group</taxon>
        <taxon>Caldisericota</taxon>
        <taxon>Caldisericia</taxon>
        <taxon>Caldisericales</taxon>
        <taxon>Caldisericaceae</taxon>
        <taxon>Caldisericum</taxon>
    </lineage>
</organism>
<dbReference type="PANTHER" id="PTHR34471:SF1">
    <property type="entry name" value="ARGININE REPRESSOR"/>
    <property type="match status" value="1"/>
</dbReference>
<dbReference type="InterPro" id="IPR001669">
    <property type="entry name" value="Arg_repress"/>
</dbReference>
<gene>
    <name evidence="9 12" type="primary">argR</name>
    <name evidence="12" type="ORF">C0175_03825</name>
</gene>
<dbReference type="GO" id="GO:0051259">
    <property type="term" value="P:protein complex oligomerization"/>
    <property type="evidence" value="ECO:0007669"/>
    <property type="project" value="InterPro"/>
</dbReference>
<keyword evidence="6 9" id="KW-0805">Transcription regulation</keyword>
<dbReference type="InterPro" id="IPR036388">
    <property type="entry name" value="WH-like_DNA-bd_sf"/>
</dbReference>
<evidence type="ECO:0000256" key="1">
    <source>
        <dbReference type="ARBA" id="ARBA00004496"/>
    </source>
</evidence>
<dbReference type="PANTHER" id="PTHR34471">
    <property type="entry name" value="ARGININE REPRESSOR"/>
    <property type="match status" value="1"/>
</dbReference>
<dbReference type="PRINTS" id="PR01467">
    <property type="entry name" value="ARGREPRESSOR"/>
</dbReference>
<dbReference type="InterPro" id="IPR036390">
    <property type="entry name" value="WH_DNA-bd_sf"/>
</dbReference>
<evidence type="ECO:0000256" key="6">
    <source>
        <dbReference type="ARBA" id="ARBA00023015"/>
    </source>
</evidence>
<evidence type="ECO:0000259" key="10">
    <source>
        <dbReference type="Pfam" id="PF01316"/>
    </source>
</evidence>
<evidence type="ECO:0000256" key="5">
    <source>
        <dbReference type="ARBA" id="ARBA00022490"/>
    </source>
</evidence>
<dbReference type="GO" id="GO:0034618">
    <property type="term" value="F:arginine binding"/>
    <property type="evidence" value="ECO:0007669"/>
    <property type="project" value="InterPro"/>
</dbReference>
<protein>
    <recommendedName>
        <fullName evidence="4 9">Arginine repressor</fullName>
    </recommendedName>
</protein>
<evidence type="ECO:0000256" key="2">
    <source>
        <dbReference type="ARBA" id="ARBA00005040"/>
    </source>
</evidence>
<keyword evidence="9" id="KW-0055">Arginine biosynthesis</keyword>
<evidence type="ECO:0000256" key="9">
    <source>
        <dbReference type="HAMAP-Rule" id="MF_00173"/>
    </source>
</evidence>
<dbReference type="SUPFAM" id="SSF46785">
    <property type="entry name" value="Winged helix' DNA-binding domain"/>
    <property type="match status" value="1"/>
</dbReference>
<dbReference type="Pfam" id="PF01316">
    <property type="entry name" value="Arg_repressor"/>
    <property type="match status" value="1"/>
</dbReference>
<accession>A0A2J6X6C5</accession>
<dbReference type="InterPro" id="IPR020900">
    <property type="entry name" value="Arg_repress_DNA-bd"/>
</dbReference>
<dbReference type="Proteomes" id="UP000236910">
    <property type="component" value="Unassembled WGS sequence"/>
</dbReference>
<evidence type="ECO:0000259" key="11">
    <source>
        <dbReference type="Pfam" id="PF02863"/>
    </source>
</evidence>
<keyword evidence="8 9" id="KW-0804">Transcription</keyword>
<dbReference type="GO" id="GO:0003677">
    <property type="term" value="F:DNA binding"/>
    <property type="evidence" value="ECO:0007669"/>
    <property type="project" value="UniProtKB-KW"/>
</dbReference>
<keyword evidence="9" id="KW-0028">Amino-acid biosynthesis</keyword>
<dbReference type="GO" id="GO:0003700">
    <property type="term" value="F:DNA-binding transcription factor activity"/>
    <property type="evidence" value="ECO:0007669"/>
    <property type="project" value="UniProtKB-UniRule"/>
</dbReference>
<dbReference type="Gene3D" id="3.30.1360.40">
    <property type="match status" value="1"/>
</dbReference>
<feature type="domain" description="Arginine repressor DNA-binding" evidence="10">
    <location>
        <begin position="9"/>
        <end position="72"/>
    </location>
</feature>
<dbReference type="NCBIfam" id="TIGR01529">
    <property type="entry name" value="argR_whole"/>
    <property type="match status" value="1"/>
</dbReference>
<dbReference type="Gene3D" id="1.10.10.10">
    <property type="entry name" value="Winged helix-like DNA-binding domain superfamily/Winged helix DNA-binding domain"/>
    <property type="match status" value="1"/>
</dbReference>
<comment type="function">
    <text evidence="9">Regulates arginine biosynthesis genes.</text>
</comment>
<name>A0A2J6X6C5_9BACT</name>
<comment type="caution">
    <text evidence="12">The sequence shown here is derived from an EMBL/GenBank/DDBJ whole genome shotgun (WGS) entry which is preliminary data.</text>
</comment>
<feature type="domain" description="Arginine repressor C-terminal" evidence="11">
    <location>
        <begin position="83"/>
        <end position="141"/>
    </location>
</feature>
<dbReference type="HAMAP" id="MF_00173">
    <property type="entry name" value="Arg_repressor"/>
    <property type="match status" value="1"/>
</dbReference>
<dbReference type="EMBL" id="PNIX01000226">
    <property type="protein sequence ID" value="PMP82311.1"/>
    <property type="molecule type" value="Genomic_DNA"/>
</dbReference>
<dbReference type="GO" id="GO:0005737">
    <property type="term" value="C:cytoplasm"/>
    <property type="evidence" value="ECO:0007669"/>
    <property type="project" value="UniProtKB-SubCell"/>
</dbReference>